<proteinExistence type="predicted"/>
<evidence type="ECO:0008006" key="4">
    <source>
        <dbReference type="Google" id="ProtNLM"/>
    </source>
</evidence>
<dbReference type="Proteomes" id="UP001501734">
    <property type="component" value="Unassembled WGS sequence"/>
</dbReference>
<comment type="caution">
    <text evidence="2">The sequence shown here is derived from an EMBL/GenBank/DDBJ whole genome shotgun (WGS) entry which is preliminary data.</text>
</comment>
<protein>
    <recommendedName>
        <fullName evidence="4">Sigma-X negative effector</fullName>
    </recommendedName>
</protein>
<keyword evidence="1" id="KW-0812">Transmembrane</keyword>
<gene>
    <name evidence="2" type="ORF">GCM10022410_05610</name>
</gene>
<evidence type="ECO:0000313" key="3">
    <source>
        <dbReference type="Proteomes" id="UP001501734"/>
    </source>
</evidence>
<keyword evidence="3" id="KW-1185">Reference proteome</keyword>
<accession>A0ABP7V7V5</accession>
<evidence type="ECO:0000256" key="1">
    <source>
        <dbReference type="SAM" id="Phobius"/>
    </source>
</evidence>
<sequence length="412" mass="46898">MMDQKDERLIEQLKQLPKVKDQQNKALLFEQIDQKMKGVKIMKKRNRSKWVVPSIATIAIAALAFIMIQSGLFNQDQMTEQSMDLAGRSSELTEHDTSGEVTTLDQDESIESDEVEEEIEQHNKAEEFSEEVLLGNRLVYYNDEHDFPIYNMAVTDQQVQYFIPISLVDTATTPDIDYPDDVYNRISSMIDADKFGVKHFPFDDVEFIFSDDRQEITMAVADDYQFPEGGALAGLFPTMISFMFADYPATELNLETAARDSIDLGQIGTMETLELEPVENLAFKIYQYEDKERLLIPISQTIAGDSFFTIDEALVEMRYDQPEFDITASIPVNLEWIDPANEETLIIGFESNPKLSNNRETKEMIEAILMTAKSFGFTQVEFDLGTDLTEVSQFNLTEPIPVPDGVNPILLD</sequence>
<keyword evidence="1" id="KW-0472">Membrane</keyword>
<feature type="transmembrane region" description="Helical" evidence="1">
    <location>
        <begin position="50"/>
        <end position="73"/>
    </location>
</feature>
<dbReference type="EMBL" id="BAABDL010000026">
    <property type="protein sequence ID" value="GAA4061468.1"/>
    <property type="molecule type" value="Genomic_DNA"/>
</dbReference>
<organism evidence="2 3">
    <name type="scientific">Amphibacillus indicireducens</name>
    <dbReference type="NCBI Taxonomy" id="1076330"/>
    <lineage>
        <taxon>Bacteria</taxon>
        <taxon>Bacillati</taxon>
        <taxon>Bacillota</taxon>
        <taxon>Bacilli</taxon>
        <taxon>Bacillales</taxon>
        <taxon>Bacillaceae</taxon>
        <taxon>Amphibacillus</taxon>
    </lineage>
</organism>
<reference evidence="3" key="1">
    <citation type="journal article" date="2019" name="Int. J. Syst. Evol. Microbiol.">
        <title>The Global Catalogue of Microorganisms (GCM) 10K type strain sequencing project: providing services to taxonomists for standard genome sequencing and annotation.</title>
        <authorList>
            <consortium name="The Broad Institute Genomics Platform"/>
            <consortium name="The Broad Institute Genome Sequencing Center for Infectious Disease"/>
            <person name="Wu L."/>
            <person name="Ma J."/>
        </authorList>
    </citation>
    <scope>NUCLEOTIDE SEQUENCE [LARGE SCALE GENOMIC DNA]</scope>
    <source>
        <strain evidence="3">JCM 17250</strain>
    </source>
</reference>
<name>A0ABP7V7V5_9BACI</name>
<keyword evidence="1" id="KW-1133">Transmembrane helix</keyword>
<evidence type="ECO:0000313" key="2">
    <source>
        <dbReference type="EMBL" id="GAA4061468.1"/>
    </source>
</evidence>